<dbReference type="EMBL" id="LNZB01000056">
    <property type="protein sequence ID" value="KTD75698.1"/>
    <property type="molecule type" value="Genomic_DNA"/>
</dbReference>
<evidence type="ECO:0000313" key="2">
    <source>
        <dbReference type="Proteomes" id="UP000054729"/>
    </source>
</evidence>
<dbReference type="RefSeq" id="WP_058481256.1">
    <property type="nucleotide sequence ID" value="NZ_CAAAIQ010000013.1"/>
</dbReference>
<comment type="caution">
    <text evidence="1">The sequence shown here is derived from an EMBL/GenBank/DDBJ whole genome shotgun (WGS) entry which is preliminary data.</text>
</comment>
<organism evidence="1 2">
    <name type="scientific">Legionella waltersii</name>
    <dbReference type="NCBI Taxonomy" id="66969"/>
    <lineage>
        <taxon>Bacteria</taxon>
        <taxon>Pseudomonadati</taxon>
        <taxon>Pseudomonadota</taxon>
        <taxon>Gammaproteobacteria</taxon>
        <taxon>Legionellales</taxon>
        <taxon>Legionellaceae</taxon>
        <taxon>Legionella</taxon>
    </lineage>
</organism>
<reference evidence="1 2" key="1">
    <citation type="submission" date="2015-11" db="EMBL/GenBank/DDBJ databases">
        <title>Genomic analysis of 38 Legionella species identifies large and diverse effector repertoires.</title>
        <authorList>
            <person name="Burstein D."/>
            <person name="Amaro F."/>
            <person name="Zusman T."/>
            <person name="Lifshitz Z."/>
            <person name="Cohen O."/>
            <person name="Gilbert J.A."/>
            <person name="Pupko T."/>
            <person name="Shuman H.A."/>
            <person name="Segal G."/>
        </authorList>
    </citation>
    <scope>NUCLEOTIDE SEQUENCE [LARGE SCALE GENOMIC DNA]</scope>
    <source>
        <strain evidence="1 2">ATCC 51914</strain>
    </source>
</reference>
<dbReference type="STRING" id="66969.Lwal_2636"/>
<gene>
    <name evidence="1" type="ORF">Lwal_2636</name>
</gene>
<dbReference type="Proteomes" id="UP000054729">
    <property type="component" value="Unassembled WGS sequence"/>
</dbReference>
<name>A0A0W1A2T2_9GAMM</name>
<keyword evidence="2" id="KW-1185">Reference proteome</keyword>
<dbReference type="AlphaFoldDB" id="A0A0W1A2T2"/>
<protein>
    <submittedName>
        <fullName evidence="1">Uncharacterized protein</fullName>
    </submittedName>
</protein>
<accession>A0A0W1A2T2</accession>
<sequence length="137" mass="15420">MHKWGATVAGTLVGVATGIGVAQTVEEMAYNQYKKSEFGDEVPATYLYLQQMLQLSLQEQLRVYKATVEESSQPERSRNLQKLVLGEASSGSRHAEGLVVQLRTSDNLDENTLKLMEDPKFPDNHWKWLLRKILGAL</sequence>
<evidence type="ECO:0000313" key="1">
    <source>
        <dbReference type="EMBL" id="KTD75698.1"/>
    </source>
</evidence>
<proteinExistence type="predicted"/>
<dbReference type="PATRIC" id="fig|66969.6.peg.2847"/>